<gene>
    <name evidence="1" type="ORF">SELMODRAFT_421662</name>
</gene>
<proteinExistence type="predicted"/>
<reference evidence="1 2" key="1">
    <citation type="journal article" date="2011" name="Science">
        <title>The Selaginella genome identifies genetic changes associated with the evolution of vascular plants.</title>
        <authorList>
            <person name="Banks J.A."/>
            <person name="Nishiyama T."/>
            <person name="Hasebe M."/>
            <person name="Bowman J.L."/>
            <person name="Gribskov M."/>
            <person name="dePamphilis C."/>
            <person name="Albert V.A."/>
            <person name="Aono N."/>
            <person name="Aoyama T."/>
            <person name="Ambrose B.A."/>
            <person name="Ashton N.W."/>
            <person name="Axtell M.J."/>
            <person name="Barker E."/>
            <person name="Barker M.S."/>
            <person name="Bennetzen J.L."/>
            <person name="Bonawitz N.D."/>
            <person name="Chapple C."/>
            <person name="Cheng C."/>
            <person name="Correa L.G."/>
            <person name="Dacre M."/>
            <person name="DeBarry J."/>
            <person name="Dreyer I."/>
            <person name="Elias M."/>
            <person name="Engstrom E.M."/>
            <person name="Estelle M."/>
            <person name="Feng L."/>
            <person name="Finet C."/>
            <person name="Floyd S.K."/>
            <person name="Frommer W.B."/>
            <person name="Fujita T."/>
            <person name="Gramzow L."/>
            <person name="Gutensohn M."/>
            <person name="Harholt J."/>
            <person name="Hattori M."/>
            <person name="Heyl A."/>
            <person name="Hirai T."/>
            <person name="Hiwatashi Y."/>
            <person name="Ishikawa M."/>
            <person name="Iwata M."/>
            <person name="Karol K.G."/>
            <person name="Koehler B."/>
            <person name="Kolukisaoglu U."/>
            <person name="Kubo M."/>
            <person name="Kurata T."/>
            <person name="Lalonde S."/>
            <person name="Li K."/>
            <person name="Li Y."/>
            <person name="Litt A."/>
            <person name="Lyons E."/>
            <person name="Manning G."/>
            <person name="Maruyama T."/>
            <person name="Michael T.P."/>
            <person name="Mikami K."/>
            <person name="Miyazaki S."/>
            <person name="Morinaga S."/>
            <person name="Murata T."/>
            <person name="Mueller-Roeber B."/>
            <person name="Nelson D.R."/>
            <person name="Obara M."/>
            <person name="Oguri Y."/>
            <person name="Olmstead R.G."/>
            <person name="Onodera N."/>
            <person name="Petersen B.L."/>
            <person name="Pils B."/>
            <person name="Prigge M."/>
            <person name="Rensing S.A."/>
            <person name="Riano-Pachon D.M."/>
            <person name="Roberts A.W."/>
            <person name="Sato Y."/>
            <person name="Scheller H.V."/>
            <person name="Schulz B."/>
            <person name="Schulz C."/>
            <person name="Shakirov E.V."/>
            <person name="Shibagaki N."/>
            <person name="Shinohara N."/>
            <person name="Shippen D.E."/>
            <person name="Soerensen I."/>
            <person name="Sotooka R."/>
            <person name="Sugimoto N."/>
            <person name="Sugita M."/>
            <person name="Sumikawa N."/>
            <person name="Tanurdzic M."/>
            <person name="Theissen G."/>
            <person name="Ulvskov P."/>
            <person name="Wakazuki S."/>
            <person name="Weng J.K."/>
            <person name="Willats W.W."/>
            <person name="Wipf D."/>
            <person name="Wolf P.G."/>
            <person name="Yang L."/>
            <person name="Zimmer A.D."/>
            <person name="Zhu Q."/>
            <person name="Mitros T."/>
            <person name="Hellsten U."/>
            <person name="Loque D."/>
            <person name="Otillar R."/>
            <person name="Salamov A."/>
            <person name="Schmutz J."/>
            <person name="Shapiro H."/>
            <person name="Lindquist E."/>
            <person name="Lucas S."/>
            <person name="Rokhsar D."/>
            <person name="Grigoriev I.V."/>
        </authorList>
    </citation>
    <scope>NUCLEOTIDE SEQUENCE [LARGE SCALE GENOMIC DNA]</scope>
</reference>
<dbReference type="InParanoid" id="D8SFZ0"/>
<dbReference type="KEGG" id="smo:SELMODRAFT_421662"/>
<organism evidence="2">
    <name type="scientific">Selaginella moellendorffii</name>
    <name type="common">Spikemoss</name>
    <dbReference type="NCBI Taxonomy" id="88036"/>
    <lineage>
        <taxon>Eukaryota</taxon>
        <taxon>Viridiplantae</taxon>
        <taxon>Streptophyta</taxon>
        <taxon>Embryophyta</taxon>
        <taxon>Tracheophyta</taxon>
        <taxon>Lycopodiopsida</taxon>
        <taxon>Selaginellales</taxon>
        <taxon>Selaginellaceae</taxon>
        <taxon>Selaginella</taxon>
    </lineage>
</organism>
<keyword evidence="2" id="KW-1185">Reference proteome</keyword>
<name>D8SFZ0_SELML</name>
<dbReference type="Proteomes" id="UP000001514">
    <property type="component" value="Unassembled WGS sequence"/>
</dbReference>
<dbReference type="Gramene" id="EFJ16491">
    <property type="protein sequence ID" value="EFJ16491"/>
    <property type="gene ID" value="SELMODRAFT_421662"/>
</dbReference>
<dbReference type="HOGENOM" id="CLU_1996560_0_0_1"/>
<dbReference type="AlphaFoldDB" id="D8SFZ0"/>
<sequence length="125" mass="14271">MARTEQERSGCVTGLWSLFRPKKAHKGDNKVHPEAIWKLKTVVHDLKLSSVSSLFPYNVKWLYKHMEQLKCDACRVPDCTTAITKSIEYGPAMEAVGEAAEDQKFKAYQHASLQRLSLFCISQRK</sequence>
<evidence type="ECO:0000313" key="1">
    <source>
        <dbReference type="EMBL" id="EFJ16491.1"/>
    </source>
</evidence>
<accession>D8SFZ0</accession>
<evidence type="ECO:0000313" key="2">
    <source>
        <dbReference type="Proteomes" id="UP000001514"/>
    </source>
</evidence>
<protein>
    <submittedName>
        <fullName evidence="1">Uncharacterized protein</fullName>
    </submittedName>
</protein>
<dbReference type="EMBL" id="GL377618">
    <property type="protein sequence ID" value="EFJ16491.1"/>
    <property type="molecule type" value="Genomic_DNA"/>
</dbReference>